<dbReference type="GO" id="GO:0004386">
    <property type="term" value="F:helicase activity"/>
    <property type="evidence" value="ECO:0007669"/>
    <property type="project" value="UniProtKB-KW"/>
</dbReference>
<proteinExistence type="predicted"/>
<feature type="region of interest" description="Disordered" evidence="1">
    <location>
        <begin position="23"/>
        <end position="48"/>
    </location>
</feature>
<evidence type="ECO:0000313" key="3">
    <source>
        <dbReference type="Proteomes" id="UP000322977"/>
    </source>
</evidence>
<comment type="caution">
    <text evidence="2">The sequence shown here is derived from an EMBL/GenBank/DDBJ whole genome shotgun (WGS) entry which is preliminary data.</text>
</comment>
<dbReference type="EMBL" id="VSSY01000091">
    <property type="protein sequence ID" value="TYL70447.1"/>
    <property type="molecule type" value="Genomic_DNA"/>
</dbReference>
<protein>
    <submittedName>
        <fullName evidence="2">ATP-dependent helicase</fullName>
    </submittedName>
</protein>
<organism evidence="2 3">
    <name type="scientific">Klebsiella pneumoniae</name>
    <dbReference type="NCBI Taxonomy" id="573"/>
    <lineage>
        <taxon>Bacteria</taxon>
        <taxon>Pseudomonadati</taxon>
        <taxon>Pseudomonadota</taxon>
        <taxon>Gammaproteobacteria</taxon>
        <taxon>Enterobacterales</taxon>
        <taxon>Enterobacteriaceae</taxon>
        <taxon>Klebsiella/Raoultella group</taxon>
        <taxon>Klebsiella</taxon>
        <taxon>Klebsiella pneumoniae complex</taxon>
    </lineage>
</organism>
<reference evidence="2 3" key="1">
    <citation type="submission" date="2019-08" db="EMBL/GenBank/DDBJ databases">
        <title>Phenotypic and genetic characterization of extended-spectrum b-lactamase-producing hypermucoviscous Klebsiella pneumoniae from Chile.</title>
        <authorList>
            <person name="Morales-Leon F."/>
            <person name="Caro C."/>
            <person name="Opazo-Capurro A."/>
            <person name="Lincopan N."/>
            <person name="Dominguez-Yevenes M."/>
            <person name="Lima C."/>
            <person name="Bello-Toledo H."/>
            <person name="Gonzalez-Rocha G."/>
        </authorList>
    </citation>
    <scope>NUCLEOTIDE SEQUENCE [LARGE SCALE GENOMIC DNA]</scope>
    <source>
        <strain evidence="2 3">UCO-494</strain>
    </source>
</reference>
<name>A0A5D3J960_KLEPN</name>
<dbReference type="AlphaFoldDB" id="A0A5D3J960"/>
<keyword evidence="2" id="KW-0547">Nucleotide-binding</keyword>
<keyword evidence="2" id="KW-0378">Hydrolase</keyword>
<feature type="non-terminal residue" evidence="2">
    <location>
        <position position="1"/>
    </location>
</feature>
<keyword evidence="2" id="KW-0067">ATP-binding</keyword>
<dbReference type="Proteomes" id="UP000322977">
    <property type="component" value="Unassembled WGS sequence"/>
</dbReference>
<keyword evidence="2" id="KW-0347">Helicase</keyword>
<evidence type="ECO:0000256" key="1">
    <source>
        <dbReference type="SAM" id="MobiDB-lite"/>
    </source>
</evidence>
<gene>
    <name evidence="2" type="ORF">FXN67_29915</name>
</gene>
<accession>A0A5D3J960</accession>
<sequence length="69" mass="7863">PEVSNHIKHKLIKFAKRRERLQQMGKKPDQDLFPPPSASINYEPPEGSDGQLIIEAKRKLQKNVNSASQ</sequence>
<evidence type="ECO:0000313" key="2">
    <source>
        <dbReference type="EMBL" id="TYL70447.1"/>
    </source>
</evidence>